<evidence type="ECO:0000313" key="3">
    <source>
        <dbReference type="EMBL" id="MBM7837130.1"/>
    </source>
</evidence>
<dbReference type="Pfam" id="PF20906">
    <property type="entry name" value="S-Me-THD_C"/>
    <property type="match status" value="1"/>
</dbReference>
<feature type="domain" description="S-Me-THD-like C-terminal" evidence="2">
    <location>
        <begin position="174"/>
        <end position="327"/>
    </location>
</feature>
<sequence>MGRTWLSEEQVEQAVYGGAILGGGGGGWIKQGLENGKKALTKGRVELITVDELKNADKAVCVSLVGAPAAKEQYVSDAQFFDTIQLMQSNYPENIGAIMTNENGAATTVNGWLQAALSGLPVLDAPCNGRAHPTGSMGSLNLSDIPNYVSYQTAAGGKDQRAVRAFMSGELQTVGDAVRTMSVAAGGMVAVARNPVSIEYVKQNAAVGGITQAIELGRTFLSEAVGLNKIEAVTTFLQGRIVKVGTVNAFQLHTAGGFDVGTLRVDNCELTFWNEFMTIEENGERKGTFPDLIMTFDVQSGAPVVSAEIQNGQQLAVVCVPKTELLLSSTMENLALLSTIEPVIQKKIV</sequence>
<evidence type="ECO:0000259" key="1">
    <source>
        <dbReference type="Pfam" id="PF06032"/>
    </source>
</evidence>
<evidence type="ECO:0000259" key="2">
    <source>
        <dbReference type="Pfam" id="PF20906"/>
    </source>
</evidence>
<proteinExistence type="predicted"/>
<dbReference type="InterPro" id="IPR048350">
    <property type="entry name" value="S-Me-THD-like_C"/>
</dbReference>
<feature type="domain" description="S-Me-THD N-terminal" evidence="1">
    <location>
        <begin position="10"/>
        <end position="146"/>
    </location>
</feature>
<reference evidence="3" key="1">
    <citation type="submission" date="2021-01" db="EMBL/GenBank/DDBJ databases">
        <title>Genomic Encyclopedia of Type Strains, Phase IV (KMG-IV): sequencing the most valuable type-strain genomes for metagenomic binning, comparative biology and taxonomic classification.</title>
        <authorList>
            <person name="Goeker M."/>
        </authorList>
    </citation>
    <scope>NUCLEOTIDE SEQUENCE</scope>
    <source>
        <strain evidence="3">DSM 21943</strain>
    </source>
</reference>
<dbReference type="Pfam" id="PF06032">
    <property type="entry name" value="S-Me-THD_N"/>
    <property type="match status" value="1"/>
</dbReference>
<dbReference type="Gene3D" id="3.40.1610.10">
    <property type="entry name" value="CV3147-like domain"/>
    <property type="match status" value="1"/>
</dbReference>
<dbReference type="InterPro" id="IPR024071">
    <property type="entry name" value="S-Me-THD_C_sf"/>
</dbReference>
<dbReference type="InterPro" id="IPR010318">
    <property type="entry name" value="S-Me-THD_N"/>
</dbReference>
<accession>A0ABS2SNN7</accession>
<dbReference type="InterPro" id="IPR027479">
    <property type="entry name" value="S-Me-THD_N_sf"/>
</dbReference>
<dbReference type="RefSeq" id="WP_204463980.1">
    <property type="nucleotide sequence ID" value="NZ_JAFBCV010000001.1"/>
</dbReference>
<dbReference type="EMBL" id="JAFBCV010000001">
    <property type="protein sequence ID" value="MBM7837130.1"/>
    <property type="molecule type" value="Genomic_DNA"/>
</dbReference>
<name>A0ABS2SNN7_9BACI</name>
<comment type="caution">
    <text evidence="3">The sequence shown here is derived from an EMBL/GenBank/DDBJ whole genome shotgun (WGS) entry which is preliminary data.</text>
</comment>
<dbReference type="SUPFAM" id="SSF160991">
    <property type="entry name" value="CV3147-like"/>
    <property type="match status" value="1"/>
</dbReference>
<evidence type="ECO:0000313" key="4">
    <source>
        <dbReference type="Proteomes" id="UP001179280"/>
    </source>
</evidence>
<gene>
    <name evidence="3" type="ORF">JOC54_000361</name>
</gene>
<dbReference type="Proteomes" id="UP001179280">
    <property type="component" value="Unassembled WGS sequence"/>
</dbReference>
<keyword evidence="4" id="KW-1185">Reference proteome</keyword>
<protein>
    <submittedName>
        <fullName evidence="3">DUF917 family protein</fullName>
    </submittedName>
</protein>
<organism evidence="3 4">
    <name type="scientific">Shouchella xiaoxiensis</name>
    <dbReference type="NCBI Taxonomy" id="766895"/>
    <lineage>
        <taxon>Bacteria</taxon>
        <taxon>Bacillati</taxon>
        <taxon>Bacillota</taxon>
        <taxon>Bacilli</taxon>
        <taxon>Bacillales</taxon>
        <taxon>Bacillaceae</taxon>
        <taxon>Shouchella</taxon>
    </lineage>
</organism>
<dbReference type="Gene3D" id="2.40.390.10">
    <property type="entry name" value="CV3147-like"/>
    <property type="match status" value="1"/>
</dbReference>